<feature type="region of interest" description="Disordered" evidence="1">
    <location>
        <begin position="50"/>
        <end position="89"/>
    </location>
</feature>
<accession>A0A6C0J7B8</accession>
<dbReference type="InterPro" id="IPR055730">
    <property type="entry name" value="P11_C"/>
</dbReference>
<evidence type="ECO:0000259" key="2">
    <source>
        <dbReference type="Pfam" id="PF23983"/>
    </source>
</evidence>
<feature type="region of interest" description="Disordered" evidence="1">
    <location>
        <begin position="139"/>
        <end position="171"/>
    </location>
</feature>
<evidence type="ECO:0000256" key="1">
    <source>
        <dbReference type="SAM" id="MobiDB-lite"/>
    </source>
</evidence>
<feature type="domain" description="Minor capsid protein P11 C-terminal conserved region" evidence="2">
    <location>
        <begin position="85"/>
        <end position="166"/>
    </location>
</feature>
<organism evidence="3">
    <name type="scientific">viral metagenome</name>
    <dbReference type="NCBI Taxonomy" id="1070528"/>
    <lineage>
        <taxon>unclassified sequences</taxon>
        <taxon>metagenomes</taxon>
        <taxon>organismal metagenomes</taxon>
    </lineage>
</organism>
<protein>
    <recommendedName>
        <fullName evidence="2">Minor capsid protein P11 C-terminal conserved region domain-containing protein</fullName>
    </recommendedName>
</protein>
<sequence length="171" mass="18169">MIKLSGVTKLLLILVAVIGVLVGLQFLSSGRVSILNDGAVSALSPEIESVNAAQEEDNEQPAPVGNMDSMQEMDNAPSSLKKDTLEPSELLPSKVGEWANAYPAATSGLKGKNFLQSGHHVGVNTVGQTLRNANMQLRSEPPNPQVKVSPWQQSTIEPDVNRKPMEIGGCA</sequence>
<dbReference type="EMBL" id="MN740346">
    <property type="protein sequence ID" value="QHU01552.1"/>
    <property type="molecule type" value="Genomic_DNA"/>
</dbReference>
<name>A0A6C0J7B8_9ZZZZ</name>
<dbReference type="AlphaFoldDB" id="A0A6C0J7B8"/>
<evidence type="ECO:0000313" key="3">
    <source>
        <dbReference type="EMBL" id="QHU01552.1"/>
    </source>
</evidence>
<proteinExistence type="predicted"/>
<dbReference type="Pfam" id="PF23983">
    <property type="entry name" value="P11_C"/>
    <property type="match status" value="1"/>
</dbReference>
<reference evidence="3" key="1">
    <citation type="journal article" date="2020" name="Nature">
        <title>Giant virus diversity and host interactions through global metagenomics.</title>
        <authorList>
            <person name="Schulz F."/>
            <person name="Roux S."/>
            <person name="Paez-Espino D."/>
            <person name="Jungbluth S."/>
            <person name="Walsh D.A."/>
            <person name="Denef V.J."/>
            <person name="McMahon K.D."/>
            <person name="Konstantinidis K.T."/>
            <person name="Eloe-Fadrosh E.A."/>
            <person name="Kyrpides N.C."/>
            <person name="Woyke T."/>
        </authorList>
    </citation>
    <scope>NUCLEOTIDE SEQUENCE</scope>
    <source>
        <strain evidence="3">GVMAG-M-3300025874-2</strain>
    </source>
</reference>